<dbReference type="EMBL" id="JBHSGO010000092">
    <property type="protein sequence ID" value="MFC4665673.1"/>
    <property type="molecule type" value="Genomic_DNA"/>
</dbReference>
<keyword evidence="10" id="KW-1185">Reference proteome</keyword>
<feature type="transmembrane region" description="Helical" evidence="6">
    <location>
        <begin position="614"/>
        <end position="641"/>
    </location>
</feature>
<proteinExistence type="predicted"/>
<evidence type="ECO:0000259" key="8">
    <source>
        <dbReference type="Pfam" id="PF05140"/>
    </source>
</evidence>
<organism evidence="9 10">
    <name type="scientific">Falsiporphyromonas endometrii</name>
    <dbReference type="NCBI Taxonomy" id="1387297"/>
    <lineage>
        <taxon>Bacteria</taxon>
        <taxon>Pseudomonadati</taxon>
        <taxon>Bacteroidota</taxon>
        <taxon>Bacteroidia</taxon>
        <taxon>Bacteroidales</taxon>
        <taxon>Porphyromonadaceae</taxon>
        <taxon>Falsiporphyromonas</taxon>
    </lineage>
</organism>
<dbReference type="Pfam" id="PF05140">
    <property type="entry name" value="ResB"/>
    <property type="match status" value="1"/>
</dbReference>
<name>A0ABV9K6W0_9PORP</name>
<dbReference type="InterPro" id="IPR002541">
    <property type="entry name" value="Cyt_c_assembly"/>
</dbReference>
<feature type="transmembrane region" description="Helical" evidence="6">
    <location>
        <begin position="653"/>
        <end position="676"/>
    </location>
</feature>
<comment type="subcellular location">
    <subcellularLocation>
        <location evidence="1">Membrane</location>
        <topology evidence="1">Multi-pass membrane protein</topology>
    </subcellularLocation>
</comment>
<sequence>MISIKKAFSSILIYIPFVAIFLLIFVLATATFVEHFKGTLYAQKIFYHSIWFITLWFMIVASSLFILIKLRERMRRSVIFLHLSLMVILSGSFVTFVSAEKGKLHFKVGESVSSFVDASGRSQTLPFSIKLDTCFFDYYRGTASVRNYISDIQIQVSGQKTPFRLSMNKIASYKGYRFYQNRFDTNASGLTLLVNHDPAGIAVSYLGYALFLIFMIIFLLSPKGSYRQLLKRISKYSFVLFIVLNLSFMESQASPRIVPKSVAQALGNLQVEYNGRIAPVNTVASEFTKKLTGDNDYNHLTSDQFFWSWVFYFDDWKKEPVLFVKRGPLRDYLHSSAYVSLVSLFDYKRGYALNSILQKSDLTHPNRLENSAESLNEKVQLCMLLHEGQLLNIFPLQVKSHMLWLAPTDSIPVSLSKEDSLFIKGIFPLLSELMLHHDEKDLMDVIVKFRRYQQINAKDSLLKPSKVKAEIMYNSLPLLQVIYRLNLLMGLLGLAFYIFRMSSKCFDHKRLYGILRFLYRIILYLSFALLLCAVGLRSYIVGRIPMSNGYETMVMISLCSMILGLIASRKIFLLQIFTFLVSGFFLLVASLSLMDPKITNLMPVLGFPLLTVHVSVIMIAYAMISFTFLISLTAIGIRVFSNDTNKLLQLRDLSLIFVYPALLFLATGIFVGAVWANVSWGSYWSWDAKEVWALITFIAYMIPIHSRILAFFKRPLTFHLYLLFAFATAVMTYWGVNYVLGGMHAYS</sequence>
<keyword evidence="4 6" id="KW-1133">Transmembrane helix</keyword>
<feature type="transmembrane region" description="Helical" evidence="6">
    <location>
        <begin position="233"/>
        <end position="249"/>
    </location>
</feature>
<reference evidence="10" key="1">
    <citation type="journal article" date="2019" name="Int. J. Syst. Evol. Microbiol.">
        <title>The Global Catalogue of Microorganisms (GCM) 10K type strain sequencing project: providing services to taxonomists for standard genome sequencing and annotation.</title>
        <authorList>
            <consortium name="The Broad Institute Genomics Platform"/>
            <consortium name="The Broad Institute Genome Sequencing Center for Infectious Disease"/>
            <person name="Wu L."/>
            <person name="Ma J."/>
        </authorList>
    </citation>
    <scope>NUCLEOTIDE SEQUENCE [LARGE SCALE GENOMIC DNA]</scope>
    <source>
        <strain evidence="10">CGMCC 4.7357</strain>
    </source>
</reference>
<evidence type="ECO:0000256" key="1">
    <source>
        <dbReference type="ARBA" id="ARBA00004141"/>
    </source>
</evidence>
<keyword evidence="3" id="KW-0201">Cytochrome c-type biogenesis</keyword>
<feature type="transmembrane region" description="Helical" evidence="6">
    <location>
        <begin position="691"/>
        <end position="712"/>
    </location>
</feature>
<feature type="transmembrane region" description="Helical" evidence="6">
    <location>
        <begin position="719"/>
        <end position="740"/>
    </location>
</feature>
<feature type="transmembrane region" description="Helical" evidence="6">
    <location>
        <begin position="548"/>
        <end position="566"/>
    </location>
</feature>
<keyword evidence="5 6" id="KW-0472">Membrane</keyword>
<evidence type="ECO:0000256" key="4">
    <source>
        <dbReference type="ARBA" id="ARBA00022989"/>
    </source>
</evidence>
<feature type="transmembrane region" description="Helical" evidence="6">
    <location>
        <begin position="45"/>
        <end position="67"/>
    </location>
</feature>
<evidence type="ECO:0000256" key="2">
    <source>
        <dbReference type="ARBA" id="ARBA00022692"/>
    </source>
</evidence>
<feature type="transmembrane region" description="Helical" evidence="6">
    <location>
        <begin position="573"/>
        <end position="594"/>
    </location>
</feature>
<evidence type="ECO:0000313" key="10">
    <source>
        <dbReference type="Proteomes" id="UP001596020"/>
    </source>
</evidence>
<dbReference type="PANTHER" id="PTHR30071">
    <property type="entry name" value="HEME EXPORTER PROTEIN C"/>
    <property type="match status" value="1"/>
</dbReference>
<feature type="transmembrane region" description="Helical" evidence="6">
    <location>
        <begin position="199"/>
        <end position="221"/>
    </location>
</feature>
<dbReference type="Pfam" id="PF01578">
    <property type="entry name" value="Cytochrom_C_asm"/>
    <property type="match status" value="1"/>
</dbReference>
<feature type="transmembrane region" description="Helical" evidence="6">
    <location>
        <begin position="12"/>
        <end position="33"/>
    </location>
</feature>
<feature type="domain" description="ResB-like" evidence="8">
    <location>
        <begin position="77"/>
        <end position="187"/>
    </location>
</feature>
<evidence type="ECO:0000313" key="9">
    <source>
        <dbReference type="EMBL" id="MFC4665673.1"/>
    </source>
</evidence>
<evidence type="ECO:0000256" key="5">
    <source>
        <dbReference type="ARBA" id="ARBA00023136"/>
    </source>
</evidence>
<dbReference type="RefSeq" id="WP_380078016.1">
    <property type="nucleotide sequence ID" value="NZ_JBHSGO010000092.1"/>
</dbReference>
<feature type="transmembrane region" description="Helical" evidence="6">
    <location>
        <begin position="521"/>
        <end position="542"/>
    </location>
</feature>
<evidence type="ECO:0000256" key="3">
    <source>
        <dbReference type="ARBA" id="ARBA00022748"/>
    </source>
</evidence>
<gene>
    <name evidence="9" type="primary">ccsA</name>
    <name evidence="9" type="ORF">ACFO3G_03470</name>
</gene>
<evidence type="ECO:0000256" key="6">
    <source>
        <dbReference type="SAM" id="Phobius"/>
    </source>
</evidence>
<keyword evidence="2 6" id="KW-0812">Transmembrane</keyword>
<feature type="transmembrane region" description="Helical" evidence="6">
    <location>
        <begin position="79"/>
        <end position="99"/>
    </location>
</feature>
<accession>A0ABV9K6W0</accession>
<feature type="domain" description="Cytochrome c assembly protein" evidence="7">
    <location>
        <begin position="546"/>
        <end position="744"/>
    </location>
</feature>
<dbReference type="InterPro" id="IPR007816">
    <property type="entry name" value="ResB-like_domain"/>
</dbReference>
<feature type="transmembrane region" description="Helical" evidence="6">
    <location>
        <begin position="481"/>
        <end position="500"/>
    </location>
</feature>
<dbReference type="InterPro" id="IPR045062">
    <property type="entry name" value="Cyt_c_biogenesis_CcsA/CcmC"/>
</dbReference>
<protein>
    <submittedName>
        <fullName evidence="9">Cytochrome c biogenesis protein CcsA</fullName>
    </submittedName>
</protein>
<comment type="caution">
    <text evidence="9">The sequence shown here is derived from an EMBL/GenBank/DDBJ whole genome shotgun (WGS) entry which is preliminary data.</text>
</comment>
<dbReference type="PANTHER" id="PTHR30071:SF1">
    <property type="entry name" value="CYTOCHROME B_B6 PROTEIN-RELATED"/>
    <property type="match status" value="1"/>
</dbReference>
<dbReference type="Proteomes" id="UP001596020">
    <property type="component" value="Unassembled WGS sequence"/>
</dbReference>
<evidence type="ECO:0000259" key="7">
    <source>
        <dbReference type="Pfam" id="PF01578"/>
    </source>
</evidence>